<feature type="region of interest" description="Disordered" evidence="1">
    <location>
        <begin position="71"/>
        <end position="91"/>
    </location>
</feature>
<feature type="region of interest" description="Disordered" evidence="1">
    <location>
        <begin position="1"/>
        <end position="55"/>
    </location>
</feature>
<protein>
    <submittedName>
        <fullName evidence="2">Uncharacterized protein</fullName>
    </submittedName>
</protein>
<dbReference type="Proteomes" id="UP000748756">
    <property type="component" value="Unassembled WGS sequence"/>
</dbReference>
<evidence type="ECO:0000313" key="3">
    <source>
        <dbReference type="Proteomes" id="UP000748756"/>
    </source>
</evidence>
<gene>
    <name evidence="2" type="ORF">BG015_002269</name>
</gene>
<feature type="compositionally biased region" description="Polar residues" evidence="1">
    <location>
        <begin position="74"/>
        <end position="91"/>
    </location>
</feature>
<comment type="caution">
    <text evidence="2">The sequence shown here is derived from an EMBL/GenBank/DDBJ whole genome shotgun (WGS) entry which is preliminary data.</text>
</comment>
<proteinExistence type="predicted"/>
<keyword evidence="3" id="KW-1185">Reference proteome</keyword>
<evidence type="ECO:0000256" key="1">
    <source>
        <dbReference type="SAM" id="MobiDB-lite"/>
    </source>
</evidence>
<sequence>METSPAPSLQRQLQEQRNISDDHFKSRTNIHGQDEGTGSGSGHTAAAYTSSLSSSLPLTQETLEATGQALPMTAYNQRHPSNSNSWSQTIF</sequence>
<dbReference type="AlphaFoldDB" id="A0A9P5RS63"/>
<evidence type="ECO:0000313" key="2">
    <source>
        <dbReference type="EMBL" id="KAF9138764.1"/>
    </source>
</evidence>
<name>A0A9P5RS63_9FUNG</name>
<organism evidence="2 3">
    <name type="scientific">Linnemannia schmuckeri</name>
    <dbReference type="NCBI Taxonomy" id="64567"/>
    <lineage>
        <taxon>Eukaryota</taxon>
        <taxon>Fungi</taxon>
        <taxon>Fungi incertae sedis</taxon>
        <taxon>Mucoromycota</taxon>
        <taxon>Mortierellomycotina</taxon>
        <taxon>Mortierellomycetes</taxon>
        <taxon>Mortierellales</taxon>
        <taxon>Mortierellaceae</taxon>
        <taxon>Linnemannia</taxon>
    </lineage>
</organism>
<reference evidence="2" key="1">
    <citation type="journal article" date="2020" name="Fungal Divers.">
        <title>Resolving the Mortierellaceae phylogeny through synthesis of multi-gene phylogenetics and phylogenomics.</title>
        <authorList>
            <person name="Vandepol N."/>
            <person name="Liber J."/>
            <person name="Desiro A."/>
            <person name="Na H."/>
            <person name="Kennedy M."/>
            <person name="Barry K."/>
            <person name="Grigoriev I.V."/>
            <person name="Miller A.N."/>
            <person name="O'Donnell K."/>
            <person name="Stajich J.E."/>
            <person name="Bonito G."/>
        </authorList>
    </citation>
    <scope>NUCLEOTIDE SEQUENCE</scope>
    <source>
        <strain evidence="2">NRRL 6426</strain>
    </source>
</reference>
<feature type="compositionally biased region" description="Low complexity" evidence="1">
    <location>
        <begin position="42"/>
        <end position="55"/>
    </location>
</feature>
<dbReference type="EMBL" id="JAAAUQ010001443">
    <property type="protein sequence ID" value="KAF9138764.1"/>
    <property type="molecule type" value="Genomic_DNA"/>
</dbReference>
<feature type="compositionally biased region" description="Polar residues" evidence="1">
    <location>
        <begin position="1"/>
        <end position="17"/>
    </location>
</feature>
<accession>A0A9P5RS63</accession>